<keyword evidence="1" id="KW-0812">Transmembrane</keyword>
<comment type="caution">
    <text evidence="2">The sequence shown here is derived from an EMBL/GenBank/DDBJ whole genome shotgun (WGS) entry which is preliminary data.</text>
</comment>
<evidence type="ECO:0000256" key="1">
    <source>
        <dbReference type="SAM" id="Phobius"/>
    </source>
</evidence>
<feature type="transmembrane region" description="Helical" evidence="1">
    <location>
        <begin position="29"/>
        <end position="53"/>
    </location>
</feature>
<gene>
    <name evidence="2" type="ORF">A33O_19946</name>
</gene>
<dbReference type="AlphaFoldDB" id="I5BS69"/>
<proteinExistence type="predicted"/>
<dbReference type="Proteomes" id="UP000004622">
    <property type="component" value="Unassembled WGS sequence"/>
</dbReference>
<sequence length="91" mass="10144">MRFVENFYPRRVDLPDNRSVYKTERTMSYFHVLLSAVLVLTILSGAAATLVAVKGDTRNSDAQRKLVERLSHIALLGAVTIITILSRVLNG</sequence>
<accession>I5BS69</accession>
<evidence type="ECO:0000313" key="3">
    <source>
        <dbReference type="Proteomes" id="UP000004622"/>
    </source>
</evidence>
<feature type="transmembrane region" description="Helical" evidence="1">
    <location>
        <begin position="73"/>
        <end position="89"/>
    </location>
</feature>
<dbReference type="EMBL" id="AJXZ01000054">
    <property type="protein sequence ID" value="EIM72421.1"/>
    <property type="molecule type" value="Genomic_DNA"/>
</dbReference>
<keyword evidence="1" id="KW-0472">Membrane</keyword>
<keyword evidence="1" id="KW-1133">Transmembrane helix</keyword>
<reference evidence="2 3" key="1">
    <citation type="journal article" date="2012" name="J. Bacteriol.">
        <title>Genome Sequence of Nitratireductor aquibiodomus Strain RA22.</title>
        <authorList>
            <person name="Singh A."/>
            <person name="Jangir P.K."/>
            <person name="Kumari C."/>
            <person name="Sharma R."/>
        </authorList>
    </citation>
    <scope>NUCLEOTIDE SEQUENCE [LARGE SCALE GENOMIC DNA]</scope>
    <source>
        <strain evidence="2 3">RA22</strain>
    </source>
</reference>
<evidence type="ECO:0008006" key="4">
    <source>
        <dbReference type="Google" id="ProtNLM"/>
    </source>
</evidence>
<evidence type="ECO:0000313" key="2">
    <source>
        <dbReference type="EMBL" id="EIM72421.1"/>
    </source>
</evidence>
<protein>
    <recommendedName>
        <fullName evidence="4">HIG1 domain-containing protein</fullName>
    </recommendedName>
</protein>
<organism evidence="2 3">
    <name type="scientific">Nitratireductor aquibiodomus RA22</name>
    <dbReference type="NCBI Taxonomy" id="1189611"/>
    <lineage>
        <taxon>Bacteria</taxon>
        <taxon>Pseudomonadati</taxon>
        <taxon>Pseudomonadota</taxon>
        <taxon>Alphaproteobacteria</taxon>
        <taxon>Hyphomicrobiales</taxon>
        <taxon>Phyllobacteriaceae</taxon>
        <taxon>Nitratireductor</taxon>
    </lineage>
</organism>
<name>I5BS69_9HYPH</name>